<evidence type="ECO:0000313" key="6">
    <source>
        <dbReference type="EMBL" id="MBA8812142.1"/>
    </source>
</evidence>
<feature type="transmembrane region" description="Helical" evidence="5">
    <location>
        <begin position="76"/>
        <end position="97"/>
    </location>
</feature>
<keyword evidence="3 5" id="KW-1133">Transmembrane helix</keyword>
<evidence type="ECO:0000256" key="4">
    <source>
        <dbReference type="ARBA" id="ARBA00023136"/>
    </source>
</evidence>
<reference evidence="6 7" key="1">
    <citation type="submission" date="2020-07" db="EMBL/GenBank/DDBJ databases">
        <title>Sequencing the genomes of 1000 actinobacteria strains.</title>
        <authorList>
            <person name="Klenk H.-P."/>
        </authorList>
    </citation>
    <scope>NUCLEOTIDE SEQUENCE [LARGE SCALE GENOMIC DNA]</scope>
    <source>
        <strain evidence="6 7">DSM 10309</strain>
    </source>
</reference>
<name>A0A7W3PHW5_9MICO</name>
<feature type="transmembrane region" description="Helical" evidence="5">
    <location>
        <begin position="155"/>
        <end position="175"/>
    </location>
</feature>
<organism evidence="6 7">
    <name type="scientific">Frigoribacterium faeni</name>
    <dbReference type="NCBI Taxonomy" id="145483"/>
    <lineage>
        <taxon>Bacteria</taxon>
        <taxon>Bacillati</taxon>
        <taxon>Actinomycetota</taxon>
        <taxon>Actinomycetes</taxon>
        <taxon>Micrococcales</taxon>
        <taxon>Microbacteriaceae</taxon>
        <taxon>Frigoribacterium</taxon>
    </lineage>
</organism>
<keyword evidence="2 5" id="KW-0812">Transmembrane</keyword>
<comment type="caution">
    <text evidence="6">The sequence shown here is derived from an EMBL/GenBank/DDBJ whole genome shotgun (WGS) entry which is preliminary data.</text>
</comment>
<protein>
    <submittedName>
        <fullName evidence="6">4-hydroxybenzoate polyprenyltransferase</fullName>
    </submittedName>
</protein>
<evidence type="ECO:0000256" key="3">
    <source>
        <dbReference type="ARBA" id="ARBA00022989"/>
    </source>
</evidence>
<feature type="transmembrane region" description="Helical" evidence="5">
    <location>
        <begin position="196"/>
        <end position="216"/>
    </location>
</feature>
<gene>
    <name evidence="6" type="ORF">FB463_000366</name>
</gene>
<feature type="transmembrane region" description="Helical" evidence="5">
    <location>
        <begin position="37"/>
        <end position="55"/>
    </location>
</feature>
<accession>A0A7W3PHW5</accession>
<dbReference type="Proteomes" id="UP000522688">
    <property type="component" value="Unassembled WGS sequence"/>
</dbReference>
<dbReference type="Gene3D" id="1.10.357.140">
    <property type="entry name" value="UbiA prenyltransferase"/>
    <property type="match status" value="1"/>
</dbReference>
<dbReference type="InterPro" id="IPR044878">
    <property type="entry name" value="UbiA_sf"/>
</dbReference>
<sequence>MSGVVAVMRSSHPGPTLTVTVLAVVLGLAVGLDGSRLVVVAIAVLAGQLAIGWSNDLIDADRDRRVGRRDKPIAQGAVRVPVVRALVVIAGVVGVILPFTLSLAAGLAHLALVASGLAYNAGLKSTPASVVPFVVAFGALPAVVTLSTAPPSGPAPWAIGVGAVFGIAIHFTNVLPDLADDARTGVVGLPHRLGRARAGLVAFAALAAGALLSLAGQTLWRGESTPGASAALAVAGASVVVGIAVVGAVAVLRGGSTRLLFRLIMLAALLLVAQLAVGGAALTV</sequence>
<feature type="transmembrane region" description="Helical" evidence="5">
    <location>
        <begin position="12"/>
        <end position="31"/>
    </location>
</feature>
<feature type="transmembrane region" description="Helical" evidence="5">
    <location>
        <begin position="130"/>
        <end position="149"/>
    </location>
</feature>
<feature type="transmembrane region" description="Helical" evidence="5">
    <location>
        <begin position="228"/>
        <end position="252"/>
    </location>
</feature>
<proteinExistence type="predicted"/>
<evidence type="ECO:0000256" key="1">
    <source>
        <dbReference type="ARBA" id="ARBA00004141"/>
    </source>
</evidence>
<keyword evidence="4 5" id="KW-0472">Membrane</keyword>
<dbReference type="Pfam" id="PF01040">
    <property type="entry name" value="UbiA"/>
    <property type="match status" value="1"/>
</dbReference>
<evidence type="ECO:0000256" key="5">
    <source>
        <dbReference type="SAM" id="Phobius"/>
    </source>
</evidence>
<dbReference type="RefSeq" id="WP_182501089.1">
    <property type="nucleotide sequence ID" value="NZ_BAAAHR010000002.1"/>
</dbReference>
<dbReference type="EMBL" id="JACGWW010000001">
    <property type="protein sequence ID" value="MBA8812142.1"/>
    <property type="molecule type" value="Genomic_DNA"/>
</dbReference>
<evidence type="ECO:0000313" key="7">
    <source>
        <dbReference type="Proteomes" id="UP000522688"/>
    </source>
</evidence>
<dbReference type="AlphaFoldDB" id="A0A7W3PHW5"/>
<dbReference type="GO" id="GO:0016020">
    <property type="term" value="C:membrane"/>
    <property type="evidence" value="ECO:0007669"/>
    <property type="project" value="UniProtKB-SubCell"/>
</dbReference>
<feature type="transmembrane region" description="Helical" evidence="5">
    <location>
        <begin position="259"/>
        <end position="282"/>
    </location>
</feature>
<comment type="subcellular location">
    <subcellularLocation>
        <location evidence="1">Membrane</location>
        <topology evidence="1">Multi-pass membrane protein</topology>
    </subcellularLocation>
</comment>
<dbReference type="InterPro" id="IPR000537">
    <property type="entry name" value="UbiA_prenyltransferase"/>
</dbReference>
<feature type="transmembrane region" description="Helical" evidence="5">
    <location>
        <begin position="103"/>
        <end position="123"/>
    </location>
</feature>
<keyword evidence="6" id="KW-0808">Transferase</keyword>
<evidence type="ECO:0000256" key="2">
    <source>
        <dbReference type="ARBA" id="ARBA00022692"/>
    </source>
</evidence>
<dbReference type="GO" id="GO:0016765">
    <property type="term" value="F:transferase activity, transferring alkyl or aryl (other than methyl) groups"/>
    <property type="evidence" value="ECO:0007669"/>
    <property type="project" value="InterPro"/>
</dbReference>